<accession>A0A809Y7L0</accession>
<dbReference type="AlphaFoldDB" id="A0A809Y7L0"/>
<gene>
    <name evidence="1" type="ORF">XF2B_78470</name>
</gene>
<name>A0A809Y7L0_9BRAD</name>
<evidence type="ECO:0008006" key="2">
    <source>
        <dbReference type="Google" id="ProtNLM"/>
    </source>
</evidence>
<proteinExistence type="predicted"/>
<reference evidence="1" key="1">
    <citation type="submission" date="2020-05" db="EMBL/GenBank/DDBJ databases">
        <title>Complete genome sequence of Bradyrhizobium diazoefficiens XF2 isolated from soybean nodule.</title>
        <authorList>
            <person name="Noda R."/>
            <person name="Kakizaki K."/>
            <person name="Minamisawa K."/>
        </authorList>
    </citation>
    <scope>NUCLEOTIDE SEQUENCE</scope>
    <source>
        <strain evidence="1">XF2</strain>
    </source>
</reference>
<evidence type="ECO:0000313" key="1">
    <source>
        <dbReference type="EMBL" id="BCE34078.1"/>
    </source>
</evidence>
<organism evidence="1">
    <name type="scientific">Bradyrhizobium diazoefficiens</name>
    <dbReference type="NCBI Taxonomy" id="1355477"/>
    <lineage>
        <taxon>Bacteria</taxon>
        <taxon>Pseudomonadati</taxon>
        <taxon>Pseudomonadota</taxon>
        <taxon>Alphaproteobacteria</taxon>
        <taxon>Hyphomicrobiales</taxon>
        <taxon>Nitrobacteraceae</taxon>
        <taxon>Bradyrhizobium</taxon>
    </lineage>
</organism>
<sequence>MRYRLGLAMSRVIPLTSEARPTSAARLLVSRDQAREMLGGISVSHLRRLMEAGELLPVFLNASPKRQRSGKLYFRYVDLEALVEKYAKRASK</sequence>
<dbReference type="EMBL" id="AP023092">
    <property type="protein sequence ID" value="BCE34078.1"/>
    <property type="molecule type" value="Genomic_DNA"/>
</dbReference>
<protein>
    <recommendedName>
        <fullName evidence="2">Helix-turn-helix domain-containing protein</fullName>
    </recommendedName>
</protein>